<organism evidence="1 2">
    <name type="scientific">Melastoma candidum</name>
    <dbReference type="NCBI Taxonomy" id="119954"/>
    <lineage>
        <taxon>Eukaryota</taxon>
        <taxon>Viridiplantae</taxon>
        <taxon>Streptophyta</taxon>
        <taxon>Embryophyta</taxon>
        <taxon>Tracheophyta</taxon>
        <taxon>Spermatophyta</taxon>
        <taxon>Magnoliopsida</taxon>
        <taxon>eudicotyledons</taxon>
        <taxon>Gunneridae</taxon>
        <taxon>Pentapetalae</taxon>
        <taxon>rosids</taxon>
        <taxon>malvids</taxon>
        <taxon>Myrtales</taxon>
        <taxon>Melastomataceae</taxon>
        <taxon>Melastomatoideae</taxon>
        <taxon>Melastomateae</taxon>
        <taxon>Melastoma</taxon>
    </lineage>
</organism>
<protein>
    <submittedName>
        <fullName evidence="1">Uncharacterized protein</fullName>
    </submittedName>
</protein>
<sequence length="569" mass="64565">MDRTGGPVRTAMNPYRQRDNTQVMNSSEKSSLRTKELFPAQDGGRNGKVPRRGARNGEKHLPYEEVVRELEFVKRELSRLKISMATVMEENVRAEVETEASKSKAGSYSGWADALRKEIEEICEEQVLVELAQIEAMKECTEIGAQRAKEADRYSSMLARSRKKIEDAKEEIEQSKEIEGKLALTLSDVTMLKNELKLAKGMDKRVAADGEPVRNEEVEPVDATKLLESVTKELEAANRELALVREEGYQFMSSMDVIRNELKHVTEERVRVKKSEEESNETVQDLNSKLERAKSKMEAAKLAEEKAKGLASNLMLTLEQLKAQAEAARKENKVIIEEIANLKAEIEKTDGEIESAEGKLEAAMGELEEVRVSETAALENLKTLIENIVHERASAYQNRTTVTVSKYEYDYLKRRAAGAEEVADKKVAAAQAWVEALKASEREILMRTEVAQREAREMRVEEEQQVYRLERSLSVKRRVETEIKSWRPTLEKNPEDEVVQLGIPRNSKKKLVKDNSSSSHAGRFRRSAASPGNRYLPRSTSVSLKKRKKVMPNLSKLLKRDARTKEDEI</sequence>
<name>A0ACB9SDI0_9MYRT</name>
<comment type="caution">
    <text evidence="1">The sequence shown here is derived from an EMBL/GenBank/DDBJ whole genome shotgun (WGS) entry which is preliminary data.</text>
</comment>
<dbReference type="EMBL" id="CM042880">
    <property type="protein sequence ID" value="KAI4388940.1"/>
    <property type="molecule type" value="Genomic_DNA"/>
</dbReference>
<dbReference type="Proteomes" id="UP001057402">
    <property type="component" value="Chromosome 1"/>
</dbReference>
<reference evidence="2" key="1">
    <citation type="journal article" date="2023" name="Front. Plant Sci.">
        <title>Chromosomal-level genome assembly of Melastoma candidum provides insights into trichome evolution.</title>
        <authorList>
            <person name="Zhong Y."/>
            <person name="Wu W."/>
            <person name="Sun C."/>
            <person name="Zou P."/>
            <person name="Liu Y."/>
            <person name="Dai S."/>
            <person name="Zhou R."/>
        </authorList>
    </citation>
    <scope>NUCLEOTIDE SEQUENCE [LARGE SCALE GENOMIC DNA]</scope>
</reference>
<proteinExistence type="predicted"/>
<evidence type="ECO:0000313" key="2">
    <source>
        <dbReference type="Proteomes" id="UP001057402"/>
    </source>
</evidence>
<accession>A0ACB9SDI0</accession>
<gene>
    <name evidence="1" type="ORF">MLD38_001225</name>
</gene>
<evidence type="ECO:0000313" key="1">
    <source>
        <dbReference type="EMBL" id="KAI4388940.1"/>
    </source>
</evidence>
<keyword evidence="2" id="KW-1185">Reference proteome</keyword>